<dbReference type="CDD" id="cd09898">
    <property type="entry name" value="H3TH_53EXO"/>
    <property type="match status" value="1"/>
</dbReference>
<evidence type="ECO:0000256" key="1">
    <source>
        <dbReference type="ARBA" id="ARBA00022722"/>
    </source>
</evidence>
<dbReference type="Proteomes" id="UP000034264">
    <property type="component" value="Unassembled WGS sequence"/>
</dbReference>
<dbReference type="InterPro" id="IPR002421">
    <property type="entry name" value="5-3_exonuclease"/>
</dbReference>
<keyword evidence="2" id="KW-0378">Hydrolase</keyword>
<evidence type="ECO:0000313" key="5">
    <source>
        <dbReference type="EMBL" id="KKU02845.1"/>
    </source>
</evidence>
<dbReference type="SMART" id="SM00475">
    <property type="entry name" value="53EXOc"/>
    <property type="match status" value="1"/>
</dbReference>
<evidence type="ECO:0000256" key="3">
    <source>
        <dbReference type="ARBA" id="ARBA00023125"/>
    </source>
</evidence>
<dbReference type="FunFam" id="1.10.150.20:FF:000003">
    <property type="entry name" value="DNA polymerase I"/>
    <property type="match status" value="1"/>
</dbReference>
<dbReference type="InterPro" id="IPR038969">
    <property type="entry name" value="FEN"/>
</dbReference>
<dbReference type="PATRIC" id="fig|1618366.3.peg.545"/>
<accession>A0A0G1Q2F7</accession>
<keyword evidence="3" id="KW-0238">DNA-binding</keyword>
<dbReference type="PANTHER" id="PTHR42646:SF2">
    <property type="entry name" value="5'-3' EXONUCLEASE FAMILY PROTEIN"/>
    <property type="match status" value="1"/>
</dbReference>
<dbReference type="InterPro" id="IPR008918">
    <property type="entry name" value="HhH2"/>
</dbReference>
<dbReference type="InterPro" id="IPR020046">
    <property type="entry name" value="5-3_exonucl_a-hlix_arch_N"/>
</dbReference>
<dbReference type="SUPFAM" id="SSF88723">
    <property type="entry name" value="PIN domain-like"/>
    <property type="match status" value="1"/>
</dbReference>
<dbReference type="GO" id="GO:0017108">
    <property type="term" value="F:5'-flap endonuclease activity"/>
    <property type="evidence" value="ECO:0007669"/>
    <property type="project" value="InterPro"/>
</dbReference>
<comment type="caution">
    <text evidence="5">The sequence shown here is derived from an EMBL/GenBank/DDBJ whole genome shotgun (WGS) entry which is preliminary data.</text>
</comment>
<dbReference type="InterPro" id="IPR029060">
    <property type="entry name" value="PIN-like_dom_sf"/>
</dbReference>
<dbReference type="SMART" id="SM00279">
    <property type="entry name" value="HhH2"/>
    <property type="match status" value="1"/>
</dbReference>
<dbReference type="EMBL" id="LCKS01000006">
    <property type="protein sequence ID" value="KKU02845.1"/>
    <property type="molecule type" value="Genomic_DNA"/>
</dbReference>
<evidence type="ECO:0000259" key="4">
    <source>
        <dbReference type="SMART" id="SM00475"/>
    </source>
</evidence>
<name>A0A0G1Q2F7_9BACT</name>
<dbReference type="Gene3D" id="3.40.50.1010">
    <property type="entry name" value="5'-nuclease"/>
    <property type="match status" value="1"/>
</dbReference>
<keyword evidence="1" id="KW-0540">Nuclease</keyword>
<protein>
    <submittedName>
        <fullName evidence="5">Polymerase protein</fullName>
    </submittedName>
</protein>
<evidence type="ECO:0000256" key="2">
    <source>
        <dbReference type="ARBA" id="ARBA00022801"/>
    </source>
</evidence>
<dbReference type="InterPro" id="IPR020045">
    <property type="entry name" value="DNA_polI_H3TH"/>
</dbReference>
<dbReference type="AlphaFoldDB" id="A0A0G1Q2F7"/>
<feature type="domain" description="5'-3' exonuclease" evidence="4">
    <location>
        <begin position="1"/>
        <end position="272"/>
    </location>
</feature>
<dbReference type="CDD" id="cd09859">
    <property type="entry name" value="PIN_53EXO"/>
    <property type="match status" value="1"/>
</dbReference>
<reference evidence="5 6" key="1">
    <citation type="journal article" date="2015" name="Nature">
        <title>rRNA introns, odd ribosomes, and small enigmatic genomes across a large radiation of phyla.</title>
        <authorList>
            <person name="Brown C.T."/>
            <person name="Hug L.A."/>
            <person name="Thomas B.C."/>
            <person name="Sharon I."/>
            <person name="Castelle C.J."/>
            <person name="Singh A."/>
            <person name="Wilkins M.J."/>
            <person name="Williams K.H."/>
            <person name="Banfield J.F."/>
        </authorList>
    </citation>
    <scope>NUCLEOTIDE SEQUENCE [LARGE SCALE GENOMIC DNA]</scope>
</reference>
<dbReference type="GO" id="GO:0003677">
    <property type="term" value="F:DNA binding"/>
    <property type="evidence" value="ECO:0007669"/>
    <property type="project" value="UniProtKB-KW"/>
</dbReference>
<gene>
    <name evidence="5" type="ORF">UX05_C0006G0018</name>
</gene>
<dbReference type="Gene3D" id="1.10.150.20">
    <property type="entry name" value="5' to 3' exonuclease, C-terminal subdomain"/>
    <property type="match status" value="1"/>
</dbReference>
<dbReference type="InterPro" id="IPR036279">
    <property type="entry name" value="5-3_exonuclease_C_sf"/>
</dbReference>
<dbReference type="SUPFAM" id="SSF47807">
    <property type="entry name" value="5' to 3' exonuclease, C-terminal subdomain"/>
    <property type="match status" value="1"/>
</dbReference>
<dbReference type="Pfam" id="PF01367">
    <property type="entry name" value="5_3_exonuc"/>
    <property type="match status" value="1"/>
</dbReference>
<organism evidence="5 6">
    <name type="scientific">Candidatus Amesbacteria bacterium GW2011_GWC2_45_19</name>
    <dbReference type="NCBI Taxonomy" id="1618366"/>
    <lineage>
        <taxon>Bacteria</taxon>
        <taxon>Candidatus Amesiibacteriota</taxon>
    </lineage>
</organism>
<dbReference type="PANTHER" id="PTHR42646">
    <property type="entry name" value="FLAP ENDONUCLEASE XNI"/>
    <property type="match status" value="1"/>
</dbReference>
<proteinExistence type="predicted"/>
<dbReference type="GO" id="GO:0033567">
    <property type="term" value="P:DNA replication, Okazaki fragment processing"/>
    <property type="evidence" value="ECO:0007669"/>
    <property type="project" value="InterPro"/>
</dbReference>
<evidence type="ECO:0000313" key="6">
    <source>
        <dbReference type="Proteomes" id="UP000034264"/>
    </source>
</evidence>
<dbReference type="GO" id="GO:0008409">
    <property type="term" value="F:5'-3' exonuclease activity"/>
    <property type="evidence" value="ECO:0007669"/>
    <property type="project" value="InterPro"/>
</dbReference>
<sequence length="308" mass="34618">MKLLILDGNSVLHRAYYALPDWRNRSGEATAGVYGFLSMMLKAVEELKPTHLAVVFDHPDPTFRHTMYVGYQTNREKERQVSEDIWGQVNKLKIVLEKMGVPVFQLSGFEADDLIGTICQKLKNSKTQKLEIIVITGDRDLMQLVDKKIRLYMPVKGLSDTIIVDEEKVMERMGVRPNQIVDYKALVGDSSDNYPGVVGIGPKTAVQLIEEFGSFEKIYRFISTSPLPSPNLGEGTIRKLVDGYEGGELSKRLATIRIDAPVTYNSAQCSTPSPQKITEVLQELGYKSLVKRMGGQQDENSSRPRLFE</sequence>
<dbReference type="Pfam" id="PF02739">
    <property type="entry name" value="5_3_exonuc_N"/>
    <property type="match status" value="1"/>
</dbReference>